<dbReference type="Gene3D" id="1.10.10.1400">
    <property type="entry name" value="Terminase, small subunit, N-terminal DNA-binding domain, HTH motif"/>
    <property type="match status" value="1"/>
</dbReference>
<dbReference type="PANTHER" id="PTHR41328">
    <property type="entry name" value="TERMINASE SMALL SUBUNIT-RELATED"/>
    <property type="match status" value="1"/>
</dbReference>
<sequence>MAPIPAGKRPGEPPKKSKSPKQPAGKRKPAGKAAPMRDAHHSRLTVKQQRFVDEYLVDCNATQAAIRAGYSKATANEQAGRLLVNVSVQAAISIARQEQQKRTQITADRVVTEAWHIATADARELVEVKIGCCRHCHGEGHKWQRTVAEMNYDVEQWVSSGNDLEAFEHQGGIGYTPLKPPHPTCPECFGDGQSRVVLKDTRTLSPAALSLYAGAKHGKHGIEIQVHDKAAAMEKLFKHLGLYERDNEQKTDPLKALLMRVASSSNNGFTPIAEDPERPAQPPGSSALPVNPNPSAQDDEDD</sequence>
<feature type="compositionally biased region" description="Basic residues" evidence="3">
    <location>
        <begin position="16"/>
        <end position="30"/>
    </location>
</feature>
<reference evidence="4 5" key="1">
    <citation type="submission" date="2013-09" db="EMBL/GenBank/DDBJ databases">
        <title>High correlation between genotypes and phenotypes of environmental bacteria Comamonas testosteroni strains.</title>
        <authorList>
            <person name="Liu L."/>
            <person name="Zhu W."/>
            <person name="Xia X."/>
            <person name="Xu B."/>
            <person name="Luo M."/>
            <person name="Wang G."/>
        </authorList>
    </citation>
    <scope>NUCLEOTIDE SEQUENCE [LARGE SCALE GENOMIC DNA]</scope>
    <source>
        <strain evidence="4 5">JL14</strain>
    </source>
</reference>
<protein>
    <submittedName>
        <fullName evidence="4">Terminase</fullName>
    </submittedName>
</protein>
<evidence type="ECO:0000313" key="5">
    <source>
        <dbReference type="Proteomes" id="UP000029567"/>
    </source>
</evidence>
<evidence type="ECO:0000256" key="1">
    <source>
        <dbReference type="ARBA" id="ARBA00022612"/>
    </source>
</evidence>
<gene>
    <name evidence="4" type="ORF">P245_14495</name>
</gene>
<accession>A0A0E3BET3</accession>
<organism evidence="4 5">
    <name type="scientific">Comamonas thiooxydans</name>
    <dbReference type="NCBI Taxonomy" id="363952"/>
    <lineage>
        <taxon>Bacteria</taxon>
        <taxon>Pseudomonadati</taxon>
        <taxon>Pseudomonadota</taxon>
        <taxon>Betaproteobacteria</taxon>
        <taxon>Burkholderiales</taxon>
        <taxon>Comamonadaceae</taxon>
        <taxon>Comamonas</taxon>
    </lineage>
</organism>
<dbReference type="PANTHER" id="PTHR41328:SF2">
    <property type="entry name" value="TERMINASE SMALL SUBUNIT"/>
    <property type="match status" value="1"/>
</dbReference>
<keyword evidence="2" id="KW-0231">Viral genome packaging</keyword>
<keyword evidence="1" id="KW-1188">Viral release from host cell</keyword>
<dbReference type="InterPro" id="IPR038713">
    <property type="entry name" value="Terminase_Gp1_N_sf"/>
</dbReference>
<evidence type="ECO:0000313" key="4">
    <source>
        <dbReference type="EMBL" id="KGG90970.1"/>
    </source>
</evidence>
<proteinExistence type="predicted"/>
<evidence type="ECO:0000256" key="3">
    <source>
        <dbReference type="SAM" id="MobiDB-lite"/>
    </source>
</evidence>
<feature type="region of interest" description="Disordered" evidence="3">
    <location>
        <begin position="266"/>
        <end position="302"/>
    </location>
</feature>
<dbReference type="InterPro" id="IPR005335">
    <property type="entry name" value="Terminase_ssu"/>
</dbReference>
<name>A0A0E3BET3_9BURK</name>
<dbReference type="Pfam" id="PF03592">
    <property type="entry name" value="Terminase_2"/>
    <property type="match status" value="1"/>
</dbReference>
<dbReference type="Proteomes" id="UP000029567">
    <property type="component" value="Unassembled WGS sequence"/>
</dbReference>
<evidence type="ECO:0000256" key="2">
    <source>
        <dbReference type="ARBA" id="ARBA00023219"/>
    </source>
</evidence>
<dbReference type="EMBL" id="AWTN01000094">
    <property type="protein sequence ID" value="KGG90970.1"/>
    <property type="molecule type" value="Genomic_DNA"/>
</dbReference>
<dbReference type="InterPro" id="IPR052404">
    <property type="entry name" value="SPP1-like_terminase"/>
</dbReference>
<comment type="caution">
    <text evidence="4">The sequence shown here is derived from an EMBL/GenBank/DDBJ whole genome shotgun (WGS) entry which is preliminary data.</text>
</comment>
<feature type="region of interest" description="Disordered" evidence="3">
    <location>
        <begin position="1"/>
        <end position="44"/>
    </location>
</feature>
<dbReference type="GO" id="GO:0051276">
    <property type="term" value="P:chromosome organization"/>
    <property type="evidence" value="ECO:0007669"/>
    <property type="project" value="InterPro"/>
</dbReference>
<dbReference type="AlphaFoldDB" id="A0A0E3BET3"/>